<dbReference type="PROSITE" id="PS50181">
    <property type="entry name" value="FBOX"/>
    <property type="match status" value="1"/>
</dbReference>
<accession>A0A1L9PZF8</accession>
<dbReference type="SMART" id="SM00256">
    <property type="entry name" value="FBOX"/>
    <property type="match status" value="1"/>
</dbReference>
<dbReference type="EMBL" id="KV878135">
    <property type="protein sequence ID" value="OJJ06855.1"/>
    <property type="molecule type" value="Genomic_DNA"/>
</dbReference>
<dbReference type="GeneID" id="63726323"/>
<keyword evidence="3" id="KW-1185">Reference proteome</keyword>
<feature type="domain" description="F-box" evidence="1">
    <location>
        <begin position="50"/>
        <end position="99"/>
    </location>
</feature>
<dbReference type="VEuPathDB" id="FungiDB:ASPVEDRAFT_340096"/>
<dbReference type="SUPFAM" id="SSF81383">
    <property type="entry name" value="F-box domain"/>
    <property type="match status" value="1"/>
</dbReference>
<name>A0A1L9PZF8_ASPVE</name>
<dbReference type="InterPro" id="IPR036322">
    <property type="entry name" value="WD40_repeat_dom_sf"/>
</dbReference>
<dbReference type="Proteomes" id="UP000184073">
    <property type="component" value="Unassembled WGS sequence"/>
</dbReference>
<organism evidence="2 3">
    <name type="scientific">Aspergillus versicolor CBS 583.65</name>
    <dbReference type="NCBI Taxonomy" id="1036611"/>
    <lineage>
        <taxon>Eukaryota</taxon>
        <taxon>Fungi</taxon>
        <taxon>Dikarya</taxon>
        <taxon>Ascomycota</taxon>
        <taxon>Pezizomycotina</taxon>
        <taxon>Eurotiomycetes</taxon>
        <taxon>Eurotiomycetidae</taxon>
        <taxon>Eurotiales</taxon>
        <taxon>Aspergillaceae</taxon>
        <taxon>Aspergillus</taxon>
        <taxon>Aspergillus subgen. Nidulantes</taxon>
    </lineage>
</organism>
<dbReference type="CDD" id="cd09917">
    <property type="entry name" value="F-box_SF"/>
    <property type="match status" value="1"/>
</dbReference>
<sequence>MDLDVPEFIAHFKQLDTSVRRTAYHRIIDQLDPYEWRDVKKRINERSFQKDILGALPLEIAVQIIKCLSLNDAHLLRRVSRRWYDVLSSKPACSVLLRLYTGGSFTSLGDDFKSTLIHYSRRRRRLEHGNPLAEFRINLPFATGQEILSFDYSEGRYAWLTDGDTTIVVYNLCTQKIQRFCTQNRERLGKLRISEYIVAALSTRGYCHAWELQTEGVHSVRLPNMDISLFVINGFRVAICFNDLCLESGRSNAVIHYDLQSGRSHTLQHTQDQAFVGLSSSPEHLTTIYLGQQRDSEGISHCPPRLHVMNYKLHKNGDASVTRSYTLELGLPQCCQGLDVGIEHGLQDDCKNSMAVLYARPASRTSAQEYILPITYHPKTEKICVHTLLAHQIARPLCITTVDKDIIYWIRNDDGKRSIWISNPHAETPLYASRNMNLGLPRDPSYGASLFNDTYRILTGNSKFVSMTDATGTRVWSFEDSRQSGNISMPSLSSQEG</sequence>
<dbReference type="InterPro" id="IPR001810">
    <property type="entry name" value="F-box_dom"/>
</dbReference>
<gene>
    <name evidence="2" type="ORF">ASPVEDRAFT_340096</name>
</gene>
<dbReference type="InterPro" id="IPR036047">
    <property type="entry name" value="F-box-like_dom_sf"/>
</dbReference>
<dbReference type="SUPFAM" id="SSF50978">
    <property type="entry name" value="WD40 repeat-like"/>
    <property type="match status" value="1"/>
</dbReference>
<proteinExistence type="predicted"/>
<dbReference type="Gene3D" id="1.20.1280.50">
    <property type="match status" value="1"/>
</dbReference>
<evidence type="ECO:0000313" key="3">
    <source>
        <dbReference type="Proteomes" id="UP000184073"/>
    </source>
</evidence>
<dbReference type="RefSeq" id="XP_040672617.1">
    <property type="nucleotide sequence ID" value="XM_040810812.1"/>
</dbReference>
<dbReference type="OrthoDB" id="5295250at2759"/>
<dbReference type="AlphaFoldDB" id="A0A1L9PZF8"/>
<dbReference type="Pfam" id="PF12937">
    <property type="entry name" value="F-box-like"/>
    <property type="match status" value="1"/>
</dbReference>
<evidence type="ECO:0000259" key="1">
    <source>
        <dbReference type="PROSITE" id="PS50181"/>
    </source>
</evidence>
<evidence type="ECO:0000313" key="2">
    <source>
        <dbReference type="EMBL" id="OJJ06855.1"/>
    </source>
</evidence>
<protein>
    <recommendedName>
        <fullName evidence="1">F-box domain-containing protein</fullName>
    </recommendedName>
</protein>
<reference evidence="3" key="1">
    <citation type="journal article" date="2017" name="Genome Biol.">
        <title>Comparative genomics reveals high biological diversity and specific adaptations in the industrially and medically important fungal genus Aspergillus.</title>
        <authorList>
            <person name="de Vries R.P."/>
            <person name="Riley R."/>
            <person name="Wiebenga A."/>
            <person name="Aguilar-Osorio G."/>
            <person name="Amillis S."/>
            <person name="Uchima C.A."/>
            <person name="Anderluh G."/>
            <person name="Asadollahi M."/>
            <person name="Askin M."/>
            <person name="Barry K."/>
            <person name="Battaglia E."/>
            <person name="Bayram O."/>
            <person name="Benocci T."/>
            <person name="Braus-Stromeyer S.A."/>
            <person name="Caldana C."/>
            <person name="Canovas D."/>
            <person name="Cerqueira G.C."/>
            <person name="Chen F."/>
            <person name="Chen W."/>
            <person name="Choi C."/>
            <person name="Clum A."/>
            <person name="Dos Santos R.A."/>
            <person name="Damasio A.R."/>
            <person name="Diallinas G."/>
            <person name="Emri T."/>
            <person name="Fekete E."/>
            <person name="Flipphi M."/>
            <person name="Freyberg S."/>
            <person name="Gallo A."/>
            <person name="Gournas C."/>
            <person name="Habgood R."/>
            <person name="Hainaut M."/>
            <person name="Harispe M.L."/>
            <person name="Henrissat B."/>
            <person name="Hilden K.S."/>
            <person name="Hope R."/>
            <person name="Hossain A."/>
            <person name="Karabika E."/>
            <person name="Karaffa L."/>
            <person name="Karanyi Z."/>
            <person name="Krasevec N."/>
            <person name="Kuo A."/>
            <person name="Kusch H."/>
            <person name="LaButti K."/>
            <person name="Lagendijk E.L."/>
            <person name="Lapidus A."/>
            <person name="Levasseur A."/>
            <person name="Lindquist E."/>
            <person name="Lipzen A."/>
            <person name="Logrieco A.F."/>
            <person name="MacCabe A."/>
            <person name="Maekelae M.R."/>
            <person name="Malavazi I."/>
            <person name="Melin P."/>
            <person name="Meyer V."/>
            <person name="Mielnichuk N."/>
            <person name="Miskei M."/>
            <person name="Molnar A.P."/>
            <person name="Mule G."/>
            <person name="Ngan C.Y."/>
            <person name="Orejas M."/>
            <person name="Orosz E."/>
            <person name="Ouedraogo J.P."/>
            <person name="Overkamp K.M."/>
            <person name="Park H.-S."/>
            <person name="Perrone G."/>
            <person name="Piumi F."/>
            <person name="Punt P.J."/>
            <person name="Ram A.F."/>
            <person name="Ramon A."/>
            <person name="Rauscher S."/>
            <person name="Record E."/>
            <person name="Riano-Pachon D.M."/>
            <person name="Robert V."/>
            <person name="Roehrig J."/>
            <person name="Ruller R."/>
            <person name="Salamov A."/>
            <person name="Salih N.S."/>
            <person name="Samson R.A."/>
            <person name="Sandor E."/>
            <person name="Sanguinetti M."/>
            <person name="Schuetze T."/>
            <person name="Sepcic K."/>
            <person name="Shelest E."/>
            <person name="Sherlock G."/>
            <person name="Sophianopoulou V."/>
            <person name="Squina F.M."/>
            <person name="Sun H."/>
            <person name="Susca A."/>
            <person name="Todd R.B."/>
            <person name="Tsang A."/>
            <person name="Unkles S.E."/>
            <person name="van de Wiele N."/>
            <person name="van Rossen-Uffink D."/>
            <person name="Oliveira J.V."/>
            <person name="Vesth T.C."/>
            <person name="Visser J."/>
            <person name="Yu J.-H."/>
            <person name="Zhou M."/>
            <person name="Andersen M.R."/>
            <person name="Archer D.B."/>
            <person name="Baker S.E."/>
            <person name="Benoit I."/>
            <person name="Brakhage A.A."/>
            <person name="Braus G.H."/>
            <person name="Fischer R."/>
            <person name="Frisvad J.C."/>
            <person name="Goldman G.H."/>
            <person name="Houbraken J."/>
            <person name="Oakley B."/>
            <person name="Pocsi I."/>
            <person name="Scazzocchio C."/>
            <person name="Seiboth B."/>
            <person name="vanKuyk P.A."/>
            <person name="Wortman J."/>
            <person name="Dyer P.S."/>
            <person name="Grigoriev I.V."/>
        </authorList>
    </citation>
    <scope>NUCLEOTIDE SEQUENCE [LARGE SCALE GENOMIC DNA]</scope>
    <source>
        <strain evidence="3">CBS 583.65</strain>
    </source>
</reference>